<feature type="domain" description="FHA" evidence="1">
    <location>
        <begin position="19"/>
        <end position="67"/>
    </location>
</feature>
<dbReference type="InterPro" id="IPR008984">
    <property type="entry name" value="SMAD_FHA_dom_sf"/>
</dbReference>
<dbReference type="SUPFAM" id="SSF49879">
    <property type="entry name" value="SMAD/FHA domain"/>
    <property type="match status" value="1"/>
</dbReference>
<dbReference type="InterPro" id="IPR000253">
    <property type="entry name" value="FHA_dom"/>
</dbReference>
<organism evidence="2 3">
    <name type="scientific">Vibrio splendidus</name>
    <dbReference type="NCBI Taxonomy" id="29497"/>
    <lineage>
        <taxon>Bacteria</taxon>
        <taxon>Pseudomonadati</taxon>
        <taxon>Pseudomonadota</taxon>
        <taxon>Gammaproteobacteria</taxon>
        <taxon>Vibrionales</taxon>
        <taxon>Vibrionaceae</taxon>
        <taxon>Vibrio</taxon>
    </lineage>
</organism>
<reference evidence="2 3" key="1">
    <citation type="submission" date="2017-11" db="EMBL/GenBank/DDBJ databases">
        <title>Population delineation of vibrios coincides with oyster pathogenicity.</title>
        <authorList>
            <person name="Bruto M."/>
            <person name="Labreuche Y."/>
            <person name="James A."/>
            <person name="Piel D."/>
            <person name="Chenivesse S."/>
            <person name="Petton B."/>
            <person name="Polz M.F."/>
            <person name="Le Roux F."/>
        </authorList>
    </citation>
    <scope>NUCLEOTIDE SEQUENCE [LARGE SCALE GENOMIC DNA]</scope>
    <source>
        <strain evidence="2 3">FF_144</strain>
    </source>
</reference>
<dbReference type="AlphaFoldDB" id="A0A2T5EKY3"/>
<dbReference type="CDD" id="cd00060">
    <property type="entry name" value="FHA"/>
    <property type="match status" value="1"/>
</dbReference>
<proteinExistence type="predicted"/>
<dbReference type="EMBL" id="PIFK01000080">
    <property type="protein sequence ID" value="PTP21260.1"/>
    <property type="molecule type" value="Genomic_DNA"/>
</dbReference>
<sequence>MAYLSNQRFTNPIHLKAFHQFGRLSSSVNTTINLPDVSRIHAIIEFQKHWFIRDVSQNGVRINGQMIEPNRPQLLNVNDQILFSSTQTDPFVIESLEPPKDVLLPTQQEVYIEPDLKPIYLEHYHFLPNDTSPELVVFYDQAKLEWQCEHFENNLCSSLNDGEQIKFSEKTWQLFKSVEAEDTETMCLAKQPSSNLCYIFNISLDEELTELTIRDGQRSIDCQARSHHYLTALLARYKAEDLKNNVTEPMQGWRTIEQLTKDLGLAETHINIQIYRARKQLSELLEPEGVLVPNLIERKRGRVRLAIKDYQIIKGSKLEVDSRHLAA</sequence>
<dbReference type="Proteomes" id="UP000244197">
    <property type="component" value="Unassembled WGS sequence"/>
</dbReference>
<comment type="caution">
    <text evidence="2">The sequence shown here is derived from an EMBL/GenBank/DDBJ whole genome shotgun (WGS) entry which is preliminary data.</text>
</comment>
<accession>A0A2T5EKY3</accession>
<dbReference type="InterPro" id="IPR050923">
    <property type="entry name" value="Cell_Proc_Reg/RNA_Proc"/>
</dbReference>
<dbReference type="SMART" id="SM00240">
    <property type="entry name" value="FHA"/>
    <property type="match status" value="1"/>
</dbReference>
<dbReference type="PANTHER" id="PTHR23308">
    <property type="entry name" value="NUCLEAR INHIBITOR OF PROTEIN PHOSPHATASE-1"/>
    <property type="match status" value="1"/>
</dbReference>
<evidence type="ECO:0000259" key="1">
    <source>
        <dbReference type="PROSITE" id="PS50006"/>
    </source>
</evidence>
<dbReference type="Pfam" id="PF00498">
    <property type="entry name" value="FHA"/>
    <property type="match status" value="1"/>
</dbReference>
<dbReference type="RefSeq" id="WP_108188338.1">
    <property type="nucleotide sequence ID" value="NZ_PIFK01000080.1"/>
</dbReference>
<dbReference type="Gene3D" id="2.60.200.20">
    <property type="match status" value="1"/>
</dbReference>
<evidence type="ECO:0000313" key="2">
    <source>
        <dbReference type="EMBL" id="PTP21260.1"/>
    </source>
</evidence>
<protein>
    <submittedName>
        <fullName evidence="2">FHA domain-containing protein</fullName>
    </submittedName>
</protein>
<dbReference type="PROSITE" id="PS50006">
    <property type="entry name" value="FHA_DOMAIN"/>
    <property type="match status" value="1"/>
</dbReference>
<gene>
    <name evidence="2" type="ORF">CWO07_23755</name>
</gene>
<name>A0A2T5EKY3_VIBSP</name>
<evidence type="ECO:0000313" key="3">
    <source>
        <dbReference type="Proteomes" id="UP000244197"/>
    </source>
</evidence>